<proteinExistence type="predicted"/>
<evidence type="ECO:0000256" key="6">
    <source>
        <dbReference type="SAM" id="Phobius"/>
    </source>
</evidence>
<dbReference type="STRING" id="1666912.Ga0058931_1996"/>
<gene>
    <name evidence="8" type="primary">hlyIII</name>
    <name evidence="7" type="ORF">Ga0058931_1996</name>
    <name evidence="8" type="ORF">HLUCCA05_03390</name>
</gene>
<protein>
    <submittedName>
        <fullName evidence="8">Hemolysin III</fullName>
    </submittedName>
</protein>
<evidence type="ECO:0000313" key="7">
    <source>
        <dbReference type="EMBL" id="CUX81816.1"/>
    </source>
</evidence>
<feature type="transmembrane region" description="Helical" evidence="6">
    <location>
        <begin position="166"/>
        <end position="187"/>
    </location>
</feature>
<dbReference type="GO" id="GO:0046872">
    <property type="term" value="F:metal ion binding"/>
    <property type="evidence" value="ECO:0007669"/>
    <property type="project" value="UniProtKB-KW"/>
</dbReference>
<feature type="transmembrane region" description="Helical" evidence="6">
    <location>
        <begin position="194"/>
        <end position="218"/>
    </location>
</feature>
<evidence type="ECO:0000313" key="10">
    <source>
        <dbReference type="Proteomes" id="UP000182045"/>
    </source>
</evidence>
<keyword evidence="5" id="KW-0862">Zinc</keyword>
<evidence type="ECO:0000256" key="4">
    <source>
        <dbReference type="ARBA" id="ARBA00023136"/>
    </source>
</evidence>
<sequence>MAWMLAHRDSYSPAETRLDAGIHVAGLVLVGLGVPVLLAIAFVVARQDGDVRPLWACGVYGLALVAMIGASALFNLLREARLAWLYQRLDHSAIFLKIAGSYTPLTFIPGHGIGLATALWLTACAGVALKLYSPVRFRALGLALYLGMGWAGVMILPQLWGSLPPASLALILAGGAVYTLGVVFYLATRLRYHYAIWHVCVLVASLMIYAAILGLLVARWGQLAEI</sequence>
<evidence type="ECO:0000256" key="1">
    <source>
        <dbReference type="ARBA" id="ARBA00004141"/>
    </source>
</evidence>
<accession>A0A0P7YXQ2</accession>
<dbReference type="Proteomes" id="UP000050413">
    <property type="component" value="Unassembled WGS sequence"/>
</dbReference>
<dbReference type="EMBL" id="LJSG01000002">
    <property type="protein sequence ID" value="KPP95724.1"/>
    <property type="molecule type" value="Genomic_DNA"/>
</dbReference>
<dbReference type="AlphaFoldDB" id="A0A0P7YXQ2"/>
<keyword evidence="2 6" id="KW-0812">Transmembrane</keyword>
<reference evidence="7 10" key="2">
    <citation type="submission" date="2016-01" db="EMBL/GenBank/DDBJ databases">
        <authorList>
            <person name="Varghese N."/>
        </authorList>
    </citation>
    <scope>NUCLEOTIDE SEQUENCE [LARGE SCALE GENOMIC DNA]</scope>
    <source>
        <strain evidence="7 10">HL-91</strain>
    </source>
</reference>
<feature type="transmembrane region" description="Helical" evidence="6">
    <location>
        <begin position="20"/>
        <end position="45"/>
    </location>
</feature>
<evidence type="ECO:0000256" key="2">
    <source>
        <dbReference type="ARBA" id="ARBA00022692"/>
    </source>
</evidence>
<name>A0A0P7YXQ2_9RHOB</name>
<organism evidence="8 9">
    <name type="scientific">Roseibaca calidilacus</name>
    <dbReference type="NCBI Taxonomy" id="1666912"/>
    <lineage>
        <taxon>Bacteria</taxon>
        <taxon>Pseudomonadati</taxon>
        <taxon>Pseudomonadota</taxon>
        <taxon>Alphaproteobacteria</taxon>
        <taxon>Rhodobacterales</taxon>
        <taxon>Paracoccaceae</taxon>
        <taxon>Roseinatronobacter</taxon>
    </lineage>
</organism>
<dbReference type="RefSeq" id="WP_072246196.1">
    <property type="nucleotide sequence ID" value="NZ_FBYC01000004.1"/>
</dbReference>
<dbReference type="GO" id="GO:0016020">
    <property type="term" value="C:membrane"/>
    <property type="evidence" value="ECO:0007669"/>
    <property type="project" value="UniProtKB-SubCell"/>
</dbReference>
<dbReference type="Proteomes" id="UP000182045">
    <property type="component" value="Unassembled WGS sequence"/>
</dbReference>
<dbReference type="InterPro" id="IPR004254">
    <property type="entry name" value="AdipoR/HlyIII-related"/>
</dbReference>
<comment type="caution">
    <text evidence="8">The sequence shown here is derived from an EMBL/GenBank/DDBJ whole genome shotgun (WGS) entry which is preliminary data.</text>
</comment>
<keyword evidence="5" id="KW-0479">Metal-binding</keyword>
<keyword evidence="10" id="KW-1185">Reference proteome</keyword>
<dbReference type="PATRIC" id="fig|1666912.4.peg.1836"/>
<dbReference type="PANTHER" id="PTHR20855:SF3">
    <property type="entry name" value="LD03007P"/>
    <property type="match status" value="1"/>
</dbReference>
<evidence type="ECO:0000256" key="5">
    <source>
        <dbReference type="PIRSR" id="PIRSR604254-1"/>
    </source>
</evidence>
<feature type="transmembrane region" description="Helical" evidence="6">
    <location>
        <begin position="139"/>
        <end position="160"/>
    </location>
</feature>
<feature type="binding site" evidence="5">
    <location>
        <position position="198"/>
    </location>
    <ligand>
        <name>Zn(2+)</name>
        <dbReference type="ChEBI" id="CHEBI:29105"/>
    </ligand>
</feature>
<dbReference type="PANTHER" id="PTHR20855">
    <property type="entry name" value="ADIPOR/PROGESTIN RECEPTOR-RELATED"/>
    <property type="match status" value="1"/>
</dbReference>
<keyword evidence="3 6" id="KW-1133">Transmembrane helix</keyword>
<evidence type="ECO:0000313" key="9">
    <source>
        <dbReference type="Proteomes" id="UP000050413"/>
    </source>
</evidence>
<evidence type="ECO:0000313" key="8">
    <source>
        <dbReference type="EMBL" id="KPP95724.1"/>
    </source>
</evidence>
<comment type="subcellular location">
    <subcellularLocation>
        <location evidence="1">Membrane</location>
        <topology evidence="1">Multi-pass membrane protein</topology>
    </subcellularLocation>
</comment>
<feature type="transmembrane region" description="Helical" evidence="6">
    <location>
        <begin position="112"/>
        <end position="132"/>
    </location>
</feature>
<evidence type="ECO:0000256" key="3">
    <source>
        <dbReference type="ARBA" id="ARBA00022989"/>
    </source>
</evidence>
<keyword evidence="4 6" id="KW-0472">Membrane</keyword>
<dbReference type="EMBL" id="FBYC01000004">
    <property type="protein sequence ID" value="CUX81816.1"/>
    <property type="molecule type" value="Genomic_DNA"/>
</dbReference>
<feature type="transmembrane region" description="Helical" evidence="6">
    <location>
        <begin position="57"/>
        <end position="77"/>
    </location>
</feature>
<dbReference type="Pfam" id="PF03006">
    <property type="entry name" value="HlyIII"/>
    <property type="match status" value="1"/>
</dbReference>
<dbReference type="OrthoDB" id="9813689at2"/>
<reference evidence="8 9" key="1">
    <citation type="submission" date="2015-09" db="EMBL/GenBank/DDBJ databases">
        <title>Identification and resolution of microdiversity through metagenomic sequencing of parallel consortia.</title>
        <authorList>
            <person name="Nelson W.C."/>
            <person name="Romine M.F."/>
            <person name="Lindemann S.R."/>
        </authorList>
    </citation>
    <scope>NUCLEOTIDE SEQUENCE [LARGE SCALE GENOMIC DNA]</scope>
    <source>
        <strain evidence="8">HL-91</strain>
    </source>
</reference>